<proteinExistence type="predicted"/>
<accession>A0A5N5LH99</accession>
<dbReference type="Proteomes" id="UP000327468">
    <property type="component" value="Chromosome 18"/>
</dbReference>
<evidence type="ECO:0000313" key="2">
    <source>
        <dbReference type="EMBL" id="KAB5542063.1"/>
    </source>
</evidence>
<name>A0A5N5LH99_PANHP</name>
<protein>
    <submittedName>
        <fullName evidence="2">Uncharacterized protein</fullName>
    </submittedName>
</protein>
<sequence length="122" mass="14484">MDTDDNQRLKRYLETSHCQIVQQMEDTGQPDVSPCLFPLTASAAAQKAVTEDAFLDALQKQQMKLEDSNCLLAELARIEQDLRERLHIQEERRRELERVRQEENRLRWRNLCFLILNQRTTK</sequence>
<evidence type="ECO:0000256" key="1">
    <source>
        <dbReference type="SAM" id="Coils"/>
    </source>
</evidence>
<dbReference type="AlphaFoldDB" id="A0A5N5LH99"/>
<gene>
    <name evidence="2" type="ORF">PHYPO_G00087140</name>
</gene>
<keyword evidence="3" id="KW-1185">Reference proteome</keyword>
<evidence type="ECO:0000313" key="3">
    <source>
        <dbReference type="Proteomes" id="UP000327468"/>
    </source>
</evidence>
<feature type="coiled-coil region" evidence="1">
    <location>
        <begin position="72"/>
        <end position="106"/>
    </location>
</feature>
<reference evidence="2 3" key="1">
    <citation type="submission" date="2019-06" db="EMBL/GenBank/DDBJ databases">
        <title>A chromosome-scale genome assembly of the striped catfish, Pangasianodon hypophthalmus.</title>
        <authorList>
            <person name="Wen M."/>
            <person name="Zahm M."/>
            <person name="Roques C."/>
            <person name="Cabau C."/>
            <person name="Klopp C."/>
            <person name="Donnadieu C."/>
            <person name="Jouanno E."/>
            <person name="Avarre J.-C."/>
            <person name="Campet M."/>
            <person name="Ha T.T.T."/>
            <person name="Dugue R."/>
            <person name="Lampietro C."/>
            <person name="Louis A."/>
            <person name="Herpin A."/>
            <person name="Echchiki A."/>
            <person name="Berthelot C."/>
            <person name="Parey E."/>
            <person name="Roest-Crollius H."/>
            <person name="Braasch I."/>
            <person name="Postlethwait J."/>
            <person name="Bobe J."/>
            <person name="Montfort J."/>
            <person name="Bouchez O."/>
            <person name="Begum T."/>
            <person name="Schartl M."/>
            <person name="Guiguen Y."/>
        </authorList>
    </citation>
    <scope>NUCLEOTIDE SEQUENCE [LARGE SCALE GENOMIC DNA]</scope>
    <source>
        <strain evidence="2 3">Indonesia</strain>
        <tissue evidence="2">Blood</tissue>
    </source>
</reference>
<dbReference type="EMBL" id="VFJC01000019">
    <property type="protein sequence ID" value="KAB5542063.1"/>
    <property type="molecule type" value="Genomic_DNA"/>
</dbReference>
<keyword evidence="1" id="KW-0175">Coiled coil</keyword>
<comment type="caution">
    <text evidence="2">The sequence shown here is derived from an EMBL/GenBank/DDBJ whole genome shotgun (WGS) entry which is preliminary data.</text>
</comment>
<organism evidence="2 3">
    <name type="scientific">Pangasianodon hypophthalmus</name>
    <name type="common">Striped catfish</name>
    <name type="synonym">Helicophagus hypophthalmus</name>
    <dbReference type="NCBI Taxonomy" id="310915"/>
    <lineage>
        <taxon>Eukaryota</taxon>
        <taxon>Metazoa</taxon>
        <taxon>Chordata</taxon>
        <taxon>Craniata</taxon>
        <taxon>Vertebrata</taxon>
        <taxon>Euteleostomi</taxon>
        <taxon>Actinopterygii</taxon>
        <taxon>Neopterygii</taxon>
        <taxon>Teleostei</taxon>
        <taxon>Ostariophysi</taxon>
        <taxon>Siluriformes</taxon>
        <taxon>Pangasiidae</taxon>
        <taxon>Pangasianodon</taxon>
    </lineage>
</organism>